<gene>
    <name evidence="10" type="ORF">GCM10010909_24650</name>
</gene>
<keyword evidence="5 7" id="KW-1133">Transmembrane helix</keyword>
<dbReference type="PROSITE" id="PS00211">
    <property type="entry name" value="ABC_TRANSPORTER_1"/>
    <property type="match status" value="1"/>
</dbReference>
<accession>A0ABQ6ACG1</accession>
<dbReference type="InterPro" id="IPR011527">
    <property type="entry name" value="ABC1_TM_dom"/>
</dbReference>
<comment type="caution">
    <text evidence="10">The sequence shown here is derived from an EMBL/GenBank/DDBJ whole genome shotgun (WGS) entry which is preliminary data.</text>
</comment>
<feature type="transmembrane region" description="Helical" evidence="7">
    <location>
        <begin position="73"/>
        <end position="95"/>
    </location>
</feature>
<dbReference type="Gene3D" id="1.20.1560.10">
    <property type="entry name" value="ABC transporter type 1, transmembrane domain"/>
    <property type="match status" value="1"/>
</dbReference>
<dbReference type="Pfam" id="PF00664">
    <property type="entry name" value="ABC_membrane"/>
    <property type="match status" value="1"/>
</dbReference>
<dbReference type="Gene3D" id="3.40.50.300">
    <property type="entry name" value="P-loop containing nucleotide triphosphate hydrolases"/>
    <property type="match status" value="1"/>
</dbReference>
<dbReference type="InterPro" id="IPR036640">
    <property type="entry name" value="ABC1_TM_sf"/>
</dbReference>
<feature type="transmembrane region" description="Helical" evidence="7">
    <location>
        <begin position="148"/>
        <end position="172"/>
    </location>
</feature>
<dbReference type="PROSITE" id="PS50893">
    <property type="entry name" value="ABC_TRANSPORTER_2"/>
    <property type="match status" value="1"/>
</dbReference>
<evidence type="ECO:0000313" key="11">
    <source>
        <dbReference type="Proteomes" id="UP001156641"/>
    </source>
</evidence>
<proteinExistence type="predicted"/>
<dbReference type="SUPFAM" id="SSF90123">
    <property type="entry name" value="ABC transporter transmembrane region"/>
    <property type="match status" value="1"/>
</dbReference>
<dbReference type="EMBL" id="BSOS01000067">
    <property type="protein sequence ID" value="GLR67784.1"/>
    <property type="molecule type" value="Genomic_DNA"/>
</dbReference>
<dbReference type="InterPro" id="IPR027417">
    <property type="entry name" value="P-loop_NTPase"/>
</dbReference>
<keyword evidence="3" id="KW-0547">Nucleotide-binding</keyword>
<evidence type="ECO:0000313" key="10">
    <source>
        <dbReference type="EMBL" id="GLR67784.1"/>
    </source>
</evidence>
<dbReference type="Proteomes" id="UP001156641">
    <property type="component" value="Unassembled WGS sequence"/>
</dbReference>
<keyword evidence="11" id="KW-1185">Reference proteome</keyword>
<feature type="transmembrane region" description="Helical" evidence="7">
    <location>
        <begin position="178"/>
        <end position="196"/>
    </location>
</feature>
<dbReference type="SMART" id="SM00382">
    <property type="entry name" value="AAA"/>
    <property type="match status" value="1"/>
</dbReference>
<feature type="domain" description="ABC transporter" evidence="8">
    <location>
        <begin position="355"/>
        <end position="589"/>
    </location>
</feature>
<sequence length="604" mass="66225">MSKPPSLHWWLLRYLRPEWPMLSTGGAIMSARAMVLLLLPWPLKAIVDNVIFQHPLGHFLGAILPDPLTHRMLLLDTLGLTMLGLGALDALLVYAGSRLLLDTGQRIMFAIRFDLFAHLQRLSLAFHRRRRGGELTLRLSEDAKQLQDFISSLGVDLLPHIVTIIGMAVVMFWLDWRYALLTLAAVPPLVLITVFYSRRLRKAVRHLRQNDGVLSGLTQEILACVQVVQAFAREKHEDSRFTAHAGESLRAGLRANAIQSQFGSVMSLAISLATGIIAWYGAVRVIGGSLSAGELLVFLAYLRGFATPARQLAKTGRVFSRAIIALERIGECWIERPTVADAPGAIAPATPARRIAFQNAGFAYKPGREVLHNISFTLETGRTTALVGATGSGKTTIASLIPRFFDPTCGAILLDGTDIRTLPLAYLRQQVTLVLQEPVLFQATVWENIAYGKHGAGRDEAIAAAREAGVEDLINRLPEGFDTQVSERGQSLSGGQRQCVAIARAMLSDAPIVILDEPSSSLDSNTERQIMQALQTLTRQRAALTIAHRLATVMSADEILVLDQGRIVERGQHGNLLKSHGVYERLWNSLHDEPAPAPLRLVGP</sequence>
<dbReference type="InterPro" id="IPR017871">
    <property type="entry name" value="ABC_transporter-like_CS"/>
</dbReference>
<dbReference type="InterPro" id="IPR003593">
    <property type="entry name" value="AAA+_ATPase"/>
</dbReference>
<dbReference type="PANTHER" id="PTHR43394:SF1">
    <property type="entry name" value="ATP-BINDING CASSETTE SUB-FAMILY B MEMBER 10, MITOCHONDRIAL"/>
    <property type="match status" value="1"/>
</dbReference>
<dbReference type="RefSeq" id="WP_284258536.1">
    <property type="nucleotide sequence ID" value="NZ_BSOS01000067.1"/>
</dbReference>
<evidence type="ECO:0000256" key="2">
    <source>
        <dbReference type="ARBA" id="ARBA00022692"/>
    </source>
</evidence>
<feature type="domain" description="ABC transmembrane type-1" evidence="9">
    <location>
        <begin position="25"/>
        <end position="321"/>
    </location>
</feature>
<evidence type="ECO:0000259" key="9">
    <source>
        <dbReference type="PROSITE" id="PS50929"/>
    </source>
</evidence>
<feature type="transmembrane region" description="Helical" evidence="7">
    <location>
        <begin position="20"/>
        <end position="39"/>
    </location>
</feature>
<dbReference type="PANTHER" id="PTHR43394">
    <property type="entry name" value="ATP-DEPENDENT PERMEASE MDL1, MITOCHONDRIAL"/>
    <property type="match status" value="1"/>
</dbReference>
<evidence type="ECO:0000259" key="8">
    <source>
        <dbReference type="PROSITE" id="PS50893"/>
    </source>
</evidence>
<keyword evidence="4" id="KW-0067">ATP-binding</keyword>
<dbReference type="SUPFAM" id="SSF52540">
    <property type="entry name" value="P-loop containing nucleoside triphosphate hydrolases"/>
    <property type="match status" value="1"/>
</dbReference>
<evidence type="ECO:0000256" key="5">
    <source>
        <dbReference type="ARBA" id="ARBA00022989"/>
    </source>
</evidence>
<keyword evidence="6 7" id="KW-0472">Membrane</keyword>
<organism evidence="10 11">
    <name type="scientific">Acidocella aquatica</name>
    <dbReference type="NCBI Taxonomy" id="1922313"/>
    <lineage>
        <taxon>Bacteria</taxon>
        <taxon>Pseudomonadati</taxon>
        <taxon>Pseudomonadota</taxon>
        <taxon>Alphaproteobacteria</taxon>
        <taxon>Acetobacterales</taxon>
        <taxon>Acidocellaceae</taxon>
        <taxon>Acidocella</taxon>
    </lineage>
</organism>
<evidence type="ECO:0000256" key="1">
    <source>
        <dbReference type="ARBA" id="ARBA00004651"/>
    </source>
</evidence>
<comment type="subcellular location">
    <subcellularLocation>
        <location evidence="1">Cell membrane</location>
        <topology evidence="1">Multi-pass membrane protein</topology>
    </subcellularLocation>
</comment>
<protein>
    <submittedName>
        <fullName evidence="10">Protein-tyrosine-phosphatase</fullName>
    </submittedName>
</protein>
<feature type="transmembrane region" description="Helical" evidence="7">
    <location>
        <begin position="262"/>
        <end position="280"/>
    </location>
</feature>
<dbReference type="CDD" id="cd18564">
    <property type="entry name" value="ABC_6TM_exporter_like"/>
    <property type="match status" value="1"/>
</dbReference>
<dbReference type="PROSITE" id="PS50929">
    <property type="entry name" value="ABC_TM1F"/>
    <property type="match status" value="1"/>
</dbReference>
<evidence type="ECO:0000256" key="6">
    <source>
        <dbReference type="ARBA" id="ARBA00023136"/>
    </source>
</evidence>
<name>A0ABQ6ACG1_9PROT</name>
<evidence type="ECO:0000256" key="4">
    <source>
        <dbReference type="ARBA" id="ARBA00022840"/>
    </source>
</evidence>
<keyword evidence="2 7" id="KW-0812">Transmembrane</keyword>
<evidence type="ECO:0000256" key="3">
    <source>
        <dbReference type="ARBA" id="ARBA00022741"/>
    </source>
</evidence>
<dbReference type="Pfam" id="PF00005">
    <property type="entry name" value="ABC_tran"/>
    <property type="match status" value="1"/>
</dbReference>
<evidence type="ECO:0000256" key="7">
    <source>
        <dbReference type="SAM" id="Phobius"/>
    </source>
</evidence>
<reference evidence="11" key="1">
    <citation type="journal article" date="2019" name="Int. J. Syst. Evol. Microbiol.">
        <title>The Global Catalogue of Microorganisms (GCM) 10K type strain sequencing project: providing services to taxonomists for standard genome sequencing and annotation.</title>
        <authorList>
            <consortium name="The Broad Institute Genomics Platform"/>
            <consortium name="The Broad Institute Genome Sequencing Center for Infectious Disease"/>
            <person name="Wu L."/>
            <person name="Ma J."/>
        </authorList>
    </citation>
    <scope>NUCLEOTIDE SEQUENCE [LARGE SCALE GENOMIC DNA]</scope>
    <source>
        <strain evidence="11">NBRC 112502</strain>
    </source>
</reference>
<dbReference type="InterPro" id="IPR003439">
    <property type="entry name" value="ABC_transporter-like_ATP-bd"/>
</dbReference>
<dbReference type="InterPro" id="IPR039421">
    <property type="entry name" value="Type_1_exporter"/>
</dbReference>